<protein>
    <submittedName>
        <fullName evidence="1">Uncharacterized protein</fullName>
    </submittedName>
</protein>
<evidence type="ECO:0000313" key="1">
    <source>
        <dbReference type="EMBL" id="KKN92739.1"/>
    </source>
</evidence>
<organism evidence="1">
    <name type="scientific">marine sediment metagenome</name>
    <dbReference type="NCBI Taxonomy" id="412755"/>
    <lineage>
        <taxon>unclassified sequences</taxon>
        <taxon>metagenomes</taxon>
        <taxon>ecological metagenomes</taxon>
    </lineage>
</organism>
<reference evidence="1" key="1">
    <citation type="journal article" date="2015" name="Nature">
        <title>Complex archaea that bridge the gap between prokaryotes and eukaryotes.</title>
        <authorList>
            <person name="Spang A."/>
            <person name="Saw J.H."/>
            <person name="Jorgensen S.L."/>
            <person name="Zaremba-Niedzwiedzka K."/>
            <person name="Martijn J."/>
            <person name="Lind A.E."/>
            <person name="van Eijk R."/>
            <person name="Schleper C."/>
            <person name="Guy L."/>
            <person name="Ettema T.J."/>
        </authorList>
    </citation>
    <scope>NUCLEOTIDE SEQUENCE</scope>
</reference>
<gene>
    <name evidence="1" type="ORF">LCGC14_0204820</name>
</gene>
<name>A0A0F9UM48_9ZZZZ</name>
<dbReference type="EMBL" id="LAZR01000092">
    <property type="protein sequence ID" value="KKN92739.1"/>
    <property type="molecule type" value="Genomic_DNA"/>
</dbReference>
<dbReference type="PROSITE" id="PS51257">
    <property type="entry name" value="PROKAR_LIPOPROTEIN"/>
    <property type="match status" value="1"/>
</dbReference>
<accession>A0A0F9UM48</accession>
<comment type="caution">
    <text evidence="1">The sequence shown here is derived from an EMBL/GenBank/DDBJ whole genome shotgun (WGS) entry which is preliminary data.</text>
</comment>
<proteinExistence type="predicted"/>
<dbReference type="AlphaFoldDB" id="A0A0F9UM48"/>
<sequence length="192" mass="21316">MLRIRPSVLSVVALLALLAGCQVTNPDYAAWVRFEPGSYVIFEGEQKIGDDVQPVRITEELIGKDAEHVYLKRTTGPAGDAGGEPLVAMRVENARIDPTEDMRTHPKAVIRDVGTEDVEVAGQVFHCPVRELELHAQTEGFIGTMTEIVGRAAVHPDMPGRFVKVSFRARTAHHEYEMSGRIVDFRAIRNQE</sequence>